<keyword evidence="2" id="KW-1185">Reference proteome</keyword>
<accession>A0ACC2KXH0</accession>
<organism evidence="1 2">
    <name type="scientific">Persea americana</name>
    <name type="common">Avocado</name>
    <dbReference type="NCBI Taxonomy" id="3435"/>
    <lineage>
        <taxon>Eukaryota</taxon>
        <taxon>Viridiplantae</taxon>
        <taxon>Streptophyta</taxon>
        <taxon>Embryophyta</taxon>
        <taxon>Tracheophyta</taxon>
        <taxon>Spermatophyta</taxon>
        <taxon>Magnoliopsida</taxon>
        <taxon>Magnoliidae</taxon>
        <taxon>Laurales</taxon>
        <taxon>Lauraceae</taxon>
        <taxon>Persea</taxon>
    </lineage>
</organism>
<protein>
    <submittedName>
        <fullName evidence="1">Uncharacterized protein</fullName>
    </submittedName>
</protein>
<reference evidence="1 2" key="1">
    <citation type="journal article" date="2022" name="Hortic Res">
        <title>A haplotype resolved chromosomal level avocado genome allows analysis of novel avocado genes.</title>
        <authorList>
            <person name="Nath O."/>
            <person name="Fletcher S.J."/>
            <person name="Hayward A."/>
            <person name="Shaw L.M."/>
            <person name="Masouleh A.K."/>
            <person name="Furtado A."/>
            <person name="Henry R.J."/>
            <person name="Mitter N."/>
        </authorList>
    </citation>
    <scope>NUCLEOTIDE SEQUENCE [LARGE SCALE GENOMIC DNA]</scope>
    <source>
        <strain evidence="2">cv. Hass</strain>
    </source>
</reference>
<evidence type="ECO:0000313" key="2">
    <source>
        <dbReference type="Proteomes" id="UP001234297"/>
    </source>
</evidence>
<evidence type="ECO:0000313" key="1">
    <source>
        <dbReference type="EMBL" id="KAJ8625932.1"/>
    </source>
</evidence>
<sequence>MLATEAPVDCDIVIAVPDSGHCAAQGNAAKAGVPFKVGLYPCNCLGETIMEPSQDVTDSDFGFKVKIIPEESVLEGKRVVVADDWVERGTTSSKIVRWLKIVKMVKEAGAEEVHMRIAGPPVIGPSSTYGVEEIRKFIGPDSLAFVPSKSVKELLGDEAAKLNR</sequence>
<proteinExistence type="predicted"/>
<comment type="caution">
    <text evidence="1">The sequence shown here is derived from an EMBL/GenBank/DDBJ whole genome shotgun (WGS) entry which is preliminary data.</text>
</comment>
<dbReference type="EMBL" id="CM056814">
    <property type="protein sequence ID" value="KAJ8625932.1"/>
    <property type="molecule type" value="Genomic_DNA"/>
</dbReference>
<name>A0ACC2KXH0_PERAE</name>
<gene>
    <name evidence="1" type="ORF">MRB53_019239</name>
</gene>
<dbReference type="Proteomes" id="UP001234297">
    <property type="component" value="Chromosome 6"/>
</dbReference>